<protein>
    <recommendedName>
        <fullName evidence="2">non-specific serine/threonine protein kinase</fullName>
        <ecNumber evidence="2">2.7.11.1</ecNumber>
    </recommendedName>
</protein>
<reference evidence="15" key="1">
    <citation type="submission" date="2025-08" db="UniProtKB">
        <authorList>
            <consortium name="RefSeq"/>
        </authorList>
    </citation>
    <scope>IDENTIFICATION</scope>
</reference>
<dbReference type="SMART" id="SM00220">
    <property type="entry name" value="S_TKc"/>
    <property type="match status" value="1"/>
</dbReference>
<dbReference type="PANTHER" id="PTHR22984">
    <property type="entry name" value="SERINE/THREONINE-PROTEIN KINASE PIM"/>
    <property type="match status" value="1"/>
</dbReference>
<evidence type="ECO:0000259" key="13">
    <source>
        <dbReference type="PROSITE" id="PS50011"/>
    </source>
</evidence>
<dbReference type="GeneID" id="106596314"/>
<dbReference type="RefSeq" id="XP_045568232.1">
    <property type="nucleotide sequence ID" value="XM_045712276.1"/>
</dbReference>
<evidence type="ECO:0000313" key="14">
    <source>
        <dbReference type="Proteomes" id="UP001652741"/>
    </source>
</evidence>
<evidence type="ECO:0000256" key="7">
    <source>
        <dbReference type="ARBA" id="ARBA00022840"/>
    </source>
</evidence>
<keyword evidence="7 10" id="KW-0067">ATP-binding</keyword>
<comment type="catalytic activity">
    <reaction evidence="8">
        <text>L-threonyl-[protein] + ATP = O-phospho-L-threonyl-[protein] + ADP + H(+)</text>
        <dbReference type="Rhea" id="RHEA:46608"/>
        <dbReference type="Rhea" id="RHEA-COMP:11060"/>
        <dbReference type="Rhea" id="RHEA-COMP:11605"/>
        <dbReference type="ChEBI" id="CHEBI:15378"/>
        <dbReference type="ChEBI" id="CHEBI:30013"/>
        <dbReference type="ChEBI" id="CHEBI:30616"/>
        <dbReference type="ChEBI" id="CHEBI:61977"/>
        <dbReference type="ChEBI" id="CHEBI:456216"/>
        <dbReference type="EC" id="2.7.11.1"/>
    </reaction>
</comment>
<dbReference type="Proteomes" id="UP001652741">
    <property type="component" value="Unplaced"/>
</dbReference>
<evidence type="ECO:0000256" key="5">
    <source>
        <dbReference type="ARBA" id="ARBA00022741"/>
    </source>
</evidence>
<evidence type="ECO:0000256" key="1">
    <source>
        <dbReference type="ARBA" id="ARBA00005505"/>
    </source>
</evidence>
<dbReference type="SUPFAM" id="SSF56112">
    <property type="entry name" value="Protein kinase-like (PK-like)"/>
    <property type="match status" value="1"/>
</dbReference>
<dbReference type="InterPro" id="IPR000719">
    <property type="entry name" value="Prot_kinase_dom"/>
</dbReference>
<evidence type="ECO:0000256" key="11">
    <source>
        <dbReference type="RuleBase" id="RU000304"/>
    </source>
</evidence>
<evidence type="ECO:0000256" key="3">
    <source>
        <dbReference type="ARBA" id="ARBA00022527"/>
    </source>
</evidence>
<evidence type="ECO:0000256" key="12">
    <source>
        <dbReference type="SAM" id="MobiDB-lite"/>
    </source>
</evidence>
<dbReference type="Pfam" id="PF00069">
    <property type="entry name" value="Pkinase"/>
    <property type="match status" value="1"/>
</dbReference>
<keyword evidence="4" id="KW-0808">Transferase</keyword>
<feature type="domain" description="Protein kinase" evidence="13">
    <location>
        <begin position="118"/>
        <end position="393"/>
    </location>
</feature>
<feature type="compositionally biased region" description="Low complexity" evidence="12">
    <location>
        <begin position="410"/>
        <end position="436"/>
    </location>
</feature>
<dbReference type="Gene3D" id="3.30.200.20">
    <property type="entry name" value="Phosphorylase Kinase, domain 1"/>
    <property type="match status" value="1"/>
</dbReference>
<feature type="region of interest" description="Disordered" evidence="12">
    <location>
        <begin position="1"/>
        <end position="77"/>
    </location>
</feature>
<dbReference type="InterPro" id="IPR011009">
    <property type="entry name" value="Kinase-like_dom_sf"/>
</dbReference>
<evidence type="ECO:0000313" key="15">
    <source>
        <dbReference type="RefSeq" id="XP_045568232.1"/>
    </source>
</evidence>
<comment type="catalytic activity">
    <reaction evidence="9">
        <text>L-seryl-[protein] + ATP = O-phospho-L-seryl-[protein] + ADP + H(+)</text>
        <dbReference type="Rhea" id="RHEA:17989"/>
        <dbReference type="Rhea" id="RHEA-COMP:9863"/>
        <dbReference type="Rhea" id="RHEA-COMP:11604"/>
        <dbReference type="ChEBI" id="CHEBI:15378"/>
        <dbReference type="ChEBI" id="CHEBI:29999"/>
        <dbReference type="ChEBI" id="CHEBI:30616"/>
        <dbReference type="ChEBI" id="CHEBI:83421"/>
        <dbReference type="ChEBI" id="CHEBI:456216"/>
        <dbReference type="EC" id="2.7.11.1"/>
    </reaction>
</comment>
<feature type="region of interest" description="Disordered" evidence="12">
    <location>
        <begin position="94"/>
        <end position="113"/>
    </location>
</feature>
<dbReference type="InterPro" id="IPR017441">
    <property type="entry name" value="Protein_kinase_ATP_BS"/>
</dbReference>
<evidence type="ECO:0000256" key="9">
    <source>
        <dbReference type="ARBA" id="ARBA00048679"/>
    </source>
</evidence>
<comment type="similarity">
    <text evidence="1">Belongs to the protein kinase superfamily. CAMK Ser/Thr protein kinase family. PIM subfamily.</text>
</comment>
<dbReference type="PROSITE" id="PS00107">
    <property type="entry name" value="PROTEIN_KINASE_ATP"/>
    <property type="match status" value="1"/>
</dbReference>
<sequence length="466" mass="51770">MACRSVRSLTTGKDLDTHTSPLANEGGANEGLGRLTLRDERAERRRRRNRKSSERSTGGRGERKRKGRSQKEEEEEGYLSLENIFGSSYMSGTTQVNALQPPQCNSREPTPDPVAERFVELGCLGDGGYGTVYAGYRREDNLPVAIKRVPLAKVLRIPVTQNGQQVEFPLEVVLLRMVGGRGEARGEGMGEGMGEVVPPPRAAVALLDWFEMDQELVLVLERPVPCMDLHDYIQKRGGTLQEEHARVILRQLVEAMREVHSRGVLHRDIKPENVLVETGSTSPRIRVLDFGCGCVLRDGPYTECYGTSQYTPPEWFLRESYRAGPSTVWQLGVVLYDMLCGDQPFNTRREILYEEPYIKDQLSRHCVDLLRRCLAKRPRGRPTLEEMLLHPWLQPVRPPGSSRTRPPLAPAGHAPPLAPAGHAPLAPAGHAPLAPARHTPPWLQPDTPPGQTCSLSPEDNTSSLGT</sequence>
<proteinExistence type="inferred from homology"/>
<gene>
    <name evidence="15" type="primary">LOC106596314</name>
</gene>
<dbReference type="PROSITE" id="PS50011">
    <property type="entry name" value="PROTEIN_KINASE_DOM"/>
    <property type="match status" value="1"/>
</dbReference>
<feature type="compositionally biased region" description="Polar residues" evidence="12">
    <location>
        <begin position="449"/>
        <end position="466"/>
    </location>
</feature>
<keyword evidence="5 10" id="KW-0547">Nucleotide-binding</keyword>
<feature type="binding site" evidence="10">
    <location>
        <position position="147"/>
    </location>
    <ligand>
        <name>ATP</name>
        <dbReference type="ChEBI" id="CHEBI:30616"/>
    </ligand>
</feature>
<dbReference type="PROSITE" id="PS00108">
    <property type="entry name" value="PROTEIN_KINASE_ST"/>
    <property type="match status" value="1"/>
</dbReference>
<dbReference type="InterPro" id="IPR051138">
    <property type="entry name" value="PIM_Ser/Thr_kinase"/>
</dbReference>
<feature type="compositionally biased region" description="Polar residues" evidence="12">
    <location>
        <begin position="94"/>
        <end position="108"/>
    </location>
</feature>
<keyword evidence="3 11" id="KW-0723">Serine/threonine-protein kinase</keyword>
<organism evidence="14 15">
    <name type="scientific">Salmo salar</name>
    <name type="common">Atlantic salmon</name>
    <dbReference type="NCBI Taxonomy" id="8030"/>
    <lineage>
        <taxon>Eukaryota</taxon>
        <taxon>Metazoa</taxon>
        <taxon>Chordata</taxon>
        <taxon>Craniata</taxon>
        <taxon>Vertebrata</taxon>
        <taxon>Euteleostomi</taxon>
        <taxon>Actinopterygii</taxon>
        <taxon>Neopterygii</taxon>
        <taxon>Teleostei</taxon>
        <taxon>Protacanthopterygii</taxon>
        <taxon>Salmoniformes</taxon>
        <taxon>Salmonidae</taxon>
        <taxon>Salmoninae</taxon>
        <taxon>Salmo</taxon>
    </lineage>
</organism>
<evidence type="ECO:0000256" key="4">
    <source>
        <dbReference type="ARBA" id="ARBA00022679"/>
    </source>
</evidence>
<evidence type="ECO:0000256" key="10">
    <source>
        <dbReference type="PROSITE-ProRule" id="PRU10141"/>
    </source>
</evidence>
<dbReference type="PANTHER" id="PTHR22984:SF11">
    <property type="entry name" value="AURORA KINASE-RELATED"/>
    <property type="match status" value="1"/>
</dbReference>
<evidence type="ECO:0000256" key="2">
    <source>
        <dbReference type="ARBA" id="ARBA00012513"/>
    </source>
</evidence>
<evidence type="ECO:0000256" key="6">
    <source>
        <dbReference type="ARBA" id="ARBA00022777"/>
    </source>
</evidence>
<dbReference type="Gene3D" id="1.10.510.10">
    <property type="entry name" value="Transferase(Phosphotransferase) domain 1"/>
    <property type="match status" value="1"/>
</dbReference>
<keyword evidence="14" id="KW-1185">Reference proteome</keyword>
<dbReference type="EC" id="2.7.11.1" evidence="2"/>
<dbReference type="InterPro" id="IPR008271">
    <property type="entry name" value="Ser/Thr_kinase_AS"/>
</dbReference>
<evidence type="ECO:0000256" key="8">
    <source>
        <dbReference type="ARBA" id="ARBA00047899"/>
    </source>
</evidence>
<name>A0ABM3EB20_SALSA</name>
<accession>A0ABM3EB20</accession>
<keyword evidence="6 15" id="KW-0418">Kinase</keyword>
<feature type="region of interest" description="Disordered" evidence="12">
    <location>
        <begin position="393"/>
        <end position="466"/>
    </location>
</feature>